<dbReference type="PANTHER" id="PTHR45138">
    <property type="entry name" value="REGULATORY COMPONENTS OF SENSORY TRANSDUCTION SYSTEM"/>
    <property type="match status" value="1"/>
</dbReference>
<dbReference type="InterPro" id="IPR029787">
    <property type="entry name" value="Nucleotide_cyclase"/>
</dbReference>
<dbReference type="PANTHER" id="PTHR45138:SF9">
    <property type="entry name" value="DIGUANYLATE CYCLASE DGCM-RELATED"/>
    <property type="match status" value="1"/>
</dbReference>
<comment type="catalytic activity">
    <reaction evidence="2">
        <text>2 GTP = 3',3'-c-di-GMP + 2 diphosphate</text>
        <dbReference type="Rhea" id="RHEA:24898"/>
        <dbReference type="ChEBI" id="CHEBI:33019"/>
        <dbReference type="ChEBI" id="CHEBI:37565"/>
        <dbReference type="ChEBI" id="CHEBI:58805"/>
        <dbReference type="EC" id="2.7.7.65"/>
    </reaction>
</comment>
<evidence type="ECO:0000313" key="6">
    <source>
        <dbReference type="Proteomes" id="UP000677898"/>
    </source>
</evidence>
<dbReference type="InterPro" id="IPR043128">
    <property type="entry name" value="Rev_trsase/Diguanyl_cyclase"/>
</dbReference>
<dbReference type="CDD" id="cd01949">
    <property type="entry name" value="GGDEF"/>
    <property type="match status" value="1"/>
</dbReference>
<dbReference type="CDD" id="cd12915">
    <property type="entry name" value="PDC2_DGC_like"/>
    <property type="match status" value="1"/>
</dbReference>
<feature type="transmembrane region" description="Helical" evidence="3">
    <location>
        <begin position="291"/>
        <end position="313"/>
    </location>
</feature>
<dbReference type="InterPro" id="IPR054327">
    <property type="entry name" value="His-kinase-like_sensor"/>
</dbReference>
<dbReference type="Gene3D" id="3.30.450.20">
    <property type="entry name" value="PAS domain"/>
    <property type="match status" value="2"/>
</dbReference>
<dbReference type="RefSeq" id="WP_211905300.1">
    <property type="nucleotide sequence ID" value="NZ_CP046730.1"/>
</dbReference>
<keyword evidence="3" id="KW-0812">Transmembrane</keyword>
<feature type="domain" description="GGDEF" evidence="4">
    <location>
        <begin position="361"/>
        <end position="499"/>
    </location>
</feature>
<evidence type="ECO:0000259" key="4">
    <source>
        <dbReference type="PROSITE" id="PS50887"/>
    </source>
</evidence>
<dbReference type="EMBL" id="CP046730">
    <property type="protein sequence ID" value="QUP56481.1"/>
    <property type="molecule type" value="Genomic_DNA"/>
</dbReference>
<geneLocation type="plasmid" evidence="5 6">
    <name>pLLRS-1</name>
</geneLocation>
<keyword evidence="3" id="KW-1133">Transmembrane helix</keyword>
<organism evidence="5 6">
    <name type="scientific">Ralstonia syzygii</name>
    <dbReference type="NCBI Taxonomy" id="28097"/>
    <lineage>
        <taxon>Bacteria</taxon>
        <taxon>Pseudomonadati</taxon>
        <taxon>Pseudomonadota</taxon>
        <taxon>Betaproteobacteria</taxon>
        <taxon>Burkholderiales</taxon>
        <taxon>Burkholderiaceae</taxon>
        <taxon>Ralstonia</taxon>
        <taxon>Ralstonia solanacearum species complex</taxon>
    </lineage>
</organism>
<dbReference type="NCBIfam" id="TIGR00254">
    <property type="entry name" value="GGDEF"/>
    <property type="match status" value="1"/>
</dbReference>
<accession>A0ABX7ZMZ9</accession>
<dbReference type="PROSITE" id="PS50887">
    <property type="entry name" value="GGDEF"/>
    <property type="match status" value="1"/>
</dbReference>
<dbReference type="InterPro" id="IPR000160">
    <property type="entry name" value="GGDEF_dom"/>
</dbReference>
<gene>
    <name evidence="5" type="ORF">GO998_22625</name>
</gene>
<proteinExistence type="predicted"/>
<dbReference type="Proteomes" id="UP000677898">
    <property type="component" value="Plasmid pLLRS-1"/>
</dbReference>
<feature type="transmembrane region" description="Helical" evidence="3">
    <location>
        <begin position="16"/>
        <end position="37"/>
    </location>
</feature>
<reference evidence="5 6" key="1">
    <citation type="journal article" date="2021" name="Phytopathology">
        <title>Complete genome sequence of Ralstonia syzygii subsp. indonesiensis strain LLRS-1, isolated from wilted tobacco in China.</title>
        <authorList>
            <person name="Lu C.H."/>
            <person name="Li J.Y."/>
            <person name="Mi M.G."/>
            <person name="Lin Z.L."/>
            <person name="Jiang N."/>
            <person name="Gai X."/>
            <person name="Ma J.H."/>
            <person name="Lei L.P."/>
            <person name="Xia Z.Y."/>
        </authorList>
    </citation>
    <scope>NUCLEOTIDE SEQUENCE [LARGE SCALE GENOMIC DNA]</scope>
    <source>
        <strain evidence="5 6">LLRS-1</strain>
    </source>
</reference>
<protein>
    <recommendedName>
        <fullName evidence="1">diguanylate cyclase</fullName>
        <ecNumber evidence="1">2.7.7.65</ecNumber>
    </recommendedName>
</protein>
<dbReference type="Pfam" id="PF00990">
    <property type="entry name" value="GGDEF"/>
    <property type="match status" value="1"/>
</dbReference>
<dbReference type="Pfam" id="PF22588">
    <property type="entry name" value="dCache_1_like"/>
    <property type="match status" value="1"/>
</dbReference>
<evidence type="ECO:0000256" key="1">
    <source>
        <dbReference type="ARBA" id="ARBA00012528"/>
    </source>
</evidence>
<dbReference type="CDD" id="cd12914">
    <property type="entry name" value="PDC1_DGC_like"/>
    <property type="match status" value="1"/>
</dbReference>
<name>A0ABX7ZMZ9_9RALS</name>
<sequence>MPLSRFAGAILRRPPLMIAGALALSAAVAMLTVLSLYEMRMDALARARDSADNVSLILQRDIARNLEVYELSMQAVIDGVRDPAVLALPPNIRQLVLFDRSTNAQDLGSLLVTDAAGDVVIDSRSVPPRRIHLGDRDYFKVHQQSADAGLYLSKPFTPRVNGVETSISLSQRLNGPDGAFNGIVIGTLRLNYFRRLFDGVSLGEHAAITLVRTDGTLLMRRPYNERLIGSSFSGNPAFQMRKDAPAGTFIATGAIDGMERLFSYRRIGDYPLILSVGLATEDIYAEWHQRAWWIGGIVLLLDAVLIGMSILFAKQLRRRMEAEQKLAWLANTDGLTGLGTRRALDAALGAEWQRANRQSQPPLAVLMIDVDEFKHYNDRYGHAAGDTALRTVARCVNESIRRPGDFAGRYGGEEFCVLLPNTDLPGAQRVAEAIRSRVLAAGEPNAGSAHGRLTVSIGVAAHDGRAETGETPARLLHRADLQLYEAKSGGRNIVMPRQERPRLAVV</sequence>
<evidence type="ECO:0000313" key="5">
    <source>
        <dbReference type="EMBL" id="QUP56481.1"/>
    </source>
</evidence>
<keyword evidence="6" id="KW-1185">Reference proteome</keyword>
<keyword evidence="3" id="KW-0472">Membrane</keyword>
<dbReference type="InterPro" id="IPR050469">
    <property type="entry name" value="Diguanylate_Cyclase"/>
</dbReference>
<dbReference type="EC" id="2.7.7.65" evidence="1"/>
<evidence type="ECO:0000256" key="2">
    <source>
        <dbReference type="ARBA" id="ARBA00034247"/>
    </source>
</evidence>
<dbReference type="SMART" id="SM00267">
    <property type="entry name" value="GGDEF"/>
    <property type="match status" value="1"/>
</dbReference>
<dbReference type="Gene3D" id="3.30.70.270">
    <property type="match status" value="1"/>
</dbReference>
<keyword evidence="5" id="KW-0614">Plasmid</keyword>
<dbReference type="SUPFAM" id="SSF55073">
    <property type="entry name" value="Nucleotide cyclase"/>
    <property type="match status" value="1"/>
</dbReference>
<evidence type="ECO:0000256" key="3">
    <source>
        <dbReference type="SAM" id="Phobius"/>
    </source>
</evidence>